<dbReference type="STRING" id="1086013.SAMN05421774_101809"/>
<evidence type="ECO:0000313" key="2">
    <source>
        <dbReference type="EMBL" id="SIS67231.1"/>
    </source>
</evidence>
<dbReference type="EMBL" id="FTOT01000001">
    <property type="protein sequence ID" value="SIS67231.1"/>
    <property type="molecule type" value="Genomic_DNA"/>
</dbReference>
<sequence length="105" mass="11815">MCANPRELPANSKNGLRKPPRPMRANPRELPANSGAQTPSLSKERDYCVPPLGVRHKPIPVPDRIEALAARVLRLMVSHSNPERFFEERSEIAWELRKLAKVAQG</sequence>
<organism evidence="2 3">
    <name type="scientific">Gemmobacter megaterium</name>
    <dbReference type="NCBI Taxonomy" id="1086013"/>
    <lineage>
        <taxon>Bacteria</taxon>
        <taxon>Pseudomonadati</taxon>
        <taxon>Pseudomonadota</taxon>
        <taxon>Alphaproteobacteria</taxon>
        <taxon>Rhodobacterales</taxon>
        <taxon>Paracoccaceae</taxon>
        <taxon>Gemmobacter</taxon>
    </lineage>
</organism>
<dbReference type="Proteomes" id="UP000186141">
    <property type="component" value="Unassembled WGS sequence"/>
</dbReference>
<reference evidence="2 3" key="1">
    <citation type="submission" date="2017-01" db="EMBL/GenBank/DDBJ databases">
        <authorList>
            <person name="Mah S.A."/>
            <person name="Swanson W.J."/>
            <person name="Moy G.W."/>
            <person name="Vacquier V.D."/>
        </authorList>
    </citation>
    <scope>NUCLEOTIDE SEQUENCE [LARGE SCALE GENOMIC DNA]</scope>
    <source>
        <strain evidence="2 3">DSM 26375</strain>
    </source>
</reference>
<name>A0A1N7L084_9RHOB</name>
<dbReference type="AlphaFoldDB" id="A0A1N7L084"/>
<accession>A0A1N7L084</accession>
<proteinExistence type="predicted"/>
<gene>
    <name evidence="2" type="ORF">SAMN05421774_101809</name>
</gene>
<evidence type="ECO:0000256" key="1">
    <source>
        <dbReference type="SAM" id="MobiDB-lite"/>
    </source>
</evidence>
<protein>
    <submittedName>
        <fullName evidence="2">Uncharacterized protein</fullName>
    </submittedName>
</protein>
<feature type="region of interest" description="Disordered" evidence="1">
    <location>
        <begin position="1"/>
        <end position="46"/>
    </location>
</feature>
<evidence type="ECO:0000313" key="3">
    <source>
        <dbReference type="Proteomes" id="UP000186141"/>
    </source>
</evidence>
<keyword evidence="3" id="KW-1185">Reference proteome</keyword>